<dbReference type="RefSeq" id="WP_029052928.1">
    <property type="nucleotide sequence ID" value="NZ_CP015108.1"/>
</dbReference>
<accession>A0ABN4YK19</accession>
<dbReference type="Pfam" id="PF04018">
    <property type="entry name" value="VCA0040-like"/>
    <property type="match status" value="1"/>
</dbReference>
<feature type="transmembrane region" description="Helical" evidence="1">
    <location>
        <begin position="6"/>
        <end position="33"/>
    </location>
</feature>
<evidence type="ECO:0000313" key="3">
    <source>
        <dbReference type="Proteomes" id="UP000192486"/>
    </source>
</evidence>
<keyword evidence="3" id="KW-1185">Reference proteome</keyword>
<sequence length="271" mass="29286">MEWRNLYRGFLMGISDLVPGVSGGTIAFILGIYDQLLISISGFFSKEWKKHIGFLIPLGIGMGATIIIFSKVISYLLKYYHEPTQYFFLGLIVGVIPFVSKQAGLRKNFKIQHILLMIVVASALASTAFMNPIDPITITHLTVKNTIILFLSGWAGSMAMLLPGVSGSFILLLLGVYATVITAISDFNIPIIIATGCGIVFGFVISSKLIRYLLSNFHTGMFAVIMGLIIGSIFVIFPGMPESGTPFVMSVIAIVLGLLIANILNGVGDKA</sequence>
<dbReference type="PANTHER" id="PTHR37308:SF1">
    <property type="entry name" value="POLYPRENYL-PHOSPHATE TRANSPORTER"/>
    <property type="match status" value="1"/>
</dbReference>
<dbReference type="PANTHER" id="PTHR37308">
    <property type="entry name" value="INTEGRAL MEMBRANE PROTEIN"/>
    <property type="match status" value="1"/>
</dbReference>
<keyword evidence="1" id="KW-0812">Transmembrane</keyword>
<evidence type="ECO:0000313" key="2">
    <source>
        <dbReference type="EMBL" id="ARF13217.1"/>
    </source>
</evidence>
<feature type="transmembrane region" description="Helical" evidence="1">
    <location>
        <begin position="142"/>
        <end position="162"/>
    </location>
</feature>
<dbReference type="InterPro" id="IPR007163">
    <property type="entry name" value="VCA0040-like"/>
</dbReference>
<protein>
    <submittedName>
        <fullName evidence="2">DUF368 domain-containing protein</fullName>
    </submittedName>
</protein>
<name>A0ABN4YK19_SPOUR</name>
<feature type="transmembrane region" description="Helical" evidence="1">
    <location>
        <begin position="191"/>
        <end position="210"/>
    </location>
</feature>
<keyword evidence="1" id="KW-1133">Transmembrane helix</keyword>
<keyword evidence="1" id="KW-0472">Membrane</keyword>
<feature type="transmembrane region" description="Helical" evidence="1">
    <location>
        <begin position="111"/>
        <end position="130"/>
    </location>
</feature>
<dbReference type="EMBL" id="CP015108">
    <property type="protein sequence ID" value="ARF13217.1"/>
    <property type="molecule type" value="Genomic_DNA"/>
</dbReference>
<feature type="transmembrane region" description="Helical" evidence="1">
    <location>
        <begin position="247"/>
        <end position="267"/>
    </location>
</feature>
<feature type="transmembrane region" description="Helical" evidence="1">
    <location>
        <begin position="222"/>
        <end position="241"/>
    </location>
</feature>
<feature type="transmembrane region" description="Helical" evidence="1">
    <location>
        <begin position="54"/>
        <end position="77"/>
    </location>
</feature>
<organism evidence="2 3">
    <name type="scientific">Sporosarcina ureae</name>
    <dbReference type="NCBI Taxonomy" id="1571"/>
    <lineage>
        <taxon>Bacteria</taxon>
        <taxon>Bacillati</taxon>
        <taxon>Bacillota</taxon>
        <taxon>Bacilli</taxon>
        <taxon>Bacillales</taxon>
        <taxon>Caryophanaceae</taxon>
        <taxon>Sporosarcina</taxon>
    </lineage>
</organism>
<feature type="transmembrane region" description="Helical" evidence="1">
    <location>
        <begin position="83"/>
        <end position="99"/>
    </location>
</feature>
<dbReference type="Proteomes" id="UP000192486">
    <property type="component" value="Chromosome"/>
</dbReference>
<evidence type="ECO:0000256" key="1">
    <source>
        <dbReference type="SAM" id="Phobius"/>
    </source>
</evidence>
<reference evidence="2 3" key="1">
    <citation type="submission" date="2016-04" db="EMBL/GenBank/DDBJ databases">
        <title>Comparative Genomics and Epigenetics of Sporosarcina ureae.</title>
        <authorList>
            <person name="Oliver A.S."/>
            <person name="Cooper K.K."/>
        </authorList>
    </citation>
    <scope>NUCLEOTIDE SEQUENCE [LARGE SCALE GENOMIC DNA]</scope>
    <source>
        <strain evidence="2 3">S204</strain>
    </source>
</reference>
<feature type="transmembrane region" description="Helical" evidence="1">
    <location>
        <begin position="169"/>
        <end position="185"/>
    </location>
</feature>
<proteinExistence type="predicted"/>
<gene>
    <name evidence="2" type="ORF">SporoS204_02890</name>
</gene>